<reference evidence="2" key="1">
    <citation type="submission" date="2023-06" db="EMBL/GenBank/DDBJ databases">
        <title>Draft genome sequence of Nocardioides sp. SOB77.</title>
        <authorList>
            <person name="Zhang G."/>
        </authorList>
    </citation>
    <scope>NUCLEOTIDE SEQUENCE</scope>
    <source>
        <strain evidence="2">SOB77</strain>
    </source>
</reference>
<name>A0ABT8FG87_9ACTN</name>
<accession>A0ABT8FG87</accession>
<protein>
    <submittedName>
        <fullName evidence="2">GNAT family N-acetyltransferase</fullName>
    </submittedName>
</protein>
<keyword evidence="3" id="KW-1185">Reference proteome</keyword>
<dbReference type="PANTHER" id="PTHR43441:SF10">
    <property type="entry name" value="ACETYLTRANSFERASE"/>
    <property type="match status" value="1"/>
</dbReference>
<evidence type="ECO:0000313" key="2">
    <source>
        <dbReference type="EMBL" id="MDN4173683.1"/>
    </source>
</evidence>
<dbReference type="InterPro" id="IPR051908">
    <property type="entry name" value="Ribosomal_N-acetyltransferase"/>
</dbReference>
<dbReference type="PANTHER" id="PTHR43441">
    <property type="entry name" value="RIBOSOMAL-PROTEIN-SERINE ACETYLTRANSFERASE"/>
    <property type="match status" value="1"/>
</dbReference>
<evidence type="ECO:0000259" key="1">
    <source>
        <dbReference type="PROSITE" id="PS51186"/>
    </source>
</evidence>
<organism evidence="2 3">
    <name type="scientific">Nocardioides oceani</name>
    <dbReference type="NCBI Taxonomy" id="3058369"/>
    <lineage>
        <taxon>Bacteria</taxon>
        <taxon>Bacillati</taxon>
        <taxon>Actinomycetota</taxon>
        <taxon>Actinomycetes</taxon>
        <taxon>Propionibacteriales</taxon>
        <taxon>Nocardioidaceae</taxon>
        <taxon>Nocardioides</taxon>
    </lineage>
</organism>
<sequence length="289" mass="31165">MSTATVLDLGSGRAELRLPSGPLPALADLRELLAAAFAAPDLQCVAAYVAVDAWEVRHLLHAAGFSGDGMLRDWLPGPDGGRSDAWVGTLLREDPLEPPHPWLVVPELEAGGLVLRPWRESDVPRIVEGCADAETQRWLGQVPSPYTPDAARTWLRQTAERLAAGTGMNWAVVDPADEQGPDRALGSVGWFDLTEGVDCEVGYWTHPDARGRRVAARATEAVVAYAFDTLGVRRVRAFAAVGNTASRRVIEACGFELYGVERLGAWTRAGHVDMALYDRMAASEPDATS</sequence>
<dbReference type="Gene3D" id="3.40.630.30">
    <property type="match status" value="2"/>
</dbReference>
<gene>
    <name evidence="2" type="ORF">QWY28_12050</name>
</gene>
<dbReference type="InterPro" id="IPR016181">
    <property type="entry name" value="Acyl_CoA_acyltransferase"/>
</dbReference>
<dbReference type="RefSeq" id="WP_300952802.1">
    <property type="nucleotide sequence ID" value="NZ_JAUHJQ010000004.1"/>
</dbReference>
<evidence type="ECO:0000313" key="3">
    <source>
        <dbReference type="Proteomes" id="UP001168620"/>
    </source>
</evidence>
<dbReference type="InterPro" id="IPR000182">
    <property type="entry name" value="GNAT_dom"/>
</dbReference>
<proteinExistence type="predicted"/>
<comment type="caution">
    <text evidence="2">The sequence shown here is derived from an EMBL/GenBank/DDBJ whole genome shotgun (WGS) entry which is preliminary data.</text>
</comment>
<dbReference type="Pfam" id="PF13302">
    <property type="entry name" value="Acetyltransf_3"/>
    <property type="match status" value="1"/>
</dbReference>
<dbReference type="EMBL" id="JAUHJQ010000004">
    <property type="protein sequence ID" value="MDN4173683.1"/>
    <property type="molecule type" value="Genomic_DNA"/>
</dbReference>
<dbReference type="PROSITE" id="PS51186">
    <property type="entry name" value="GNAT"/>
    <property type="match status" value="1"/>
</dbReference>
<feature type="domain" description="N-acetyltransferase" evidence="1">
    <location>
        <begin position="113"/>
        <end position="279"/>
    </location>
</feature>
<dbReference type="Proteomes" id="UP001168620">
    <property type="component" value="Unassembled WGS sequence"/>
</dbReference>
<dbReference type="SUPFAM" id="SSF55729">
    <property type="entry name" value="Acyl-CoA N-acyltransferases (Nat)"/>
    <property type="match status" value="1"/>
</dbReference>